<dbReference type="PROSITE" id="PS51186">
    <property type="entry name" value="GNAT"/>
    <property type="match status" value="1"/>
</dbReference>
<name>A0A9D1DXU6_9FIRM</name>
<gene>
    <name evidence="2" type="ORF">IAB37_05360</name>
</gene>
<protein>
    <submittedName>
        <fullName evidence="2">GNAT family N-acetyltransferase</fullName>
    </submittedName>
</protein>
<sequence>MRKITLRPAVPGEEARWLFWDHHLPRERFRELTETGRALWICGGEEKAGLLRWGYFWDEIPFLNLIWLHESCRGEGAGRAAMALWEDSLRKAGCRAAMTSTQADEGAQHFYRKLGYRDTGSLILTLPGFEQPTELILIKPLTG</sequence>
<reference evidence="2" key="2">
    <citation type="journal article" date="2021" name="PeerJ">
        <title>Extensive microbial diversity within the chicken gut microbiome revealed by metagenomics and culture.</title>
        <authorList>
            <person name="Gilroy R."/>
            <person name="Ravi A."/>
            <person name="Getino M."/>
            <person name="Pursley I."/>
            <person name="Horton D.L."/>
            <person name="Alikhan N.F."/>
            <person name="Baker D."/>
            <person name="Gharbi K."/>
            <person name="Hall N."/>
            <person name="Watson M."/>
            <person name="Adriaenssens E.M."/>
            <person name="Foster-Nyarko E."/>
            <person name="Jarju S."/>
            <person name="Secka A."/>
            <person name="Antonio M."/>
            <person name="Oren A."/>
            <person name="Chaudhuri R.R."/>
            <person name="La Ragione R."/>
            <person name="Hildebrand F."/>
            <person name="Pallen M.J."/>
        </authorList>
    </citation>
    <scope>NUCLEOTIDE SEQUENCE</scope>
    <source>
        <strain evidence="2">CHK189-12415</strain>
    </source>
</reference>
<dbReference type="GO" id="GO:0016747">
    <property type="term" value="F:acyltransferase activity, transferring groups other than amino-acyl groups"/>
    <property type="evidence" value="ECO:0007669"/>
    <property type="project" value="InterPro"/>
</dbReference>
<evidence type="ECO:0000313" key="3">
    <source>
        <dbReference type="Proteomes" id="UP000824241"/>
    </source>
</evidence>
<accession>A0A9D1DXU6</accession>
<dbReference type="SUPFAM" id="SSF55729">
    <property type="entry name" value="Acyl-CoA N-acyltransferases (Nat)"/>
    <property type="match status" value="1"/>
</dbReference>
<dbReference type="AlphaFoldDB" id="A0A9D1DXU6"/>
<feature type="domain" description="N-acetyltransferase" evidence="1">
    <location>
        <begin position="4"/>
        <end position="142"/>
    </location>
</feature>
<dbReference type="EMBL" id="DVHA01000172">
    <property type="protein sequence ID" value="HIR60986.1"/>
    <property type="molecule type" value="Genomic_DNA"/>
</dbReference>
<organism evidence="2 3">
    <name type="scientific">Candidatus Faecivivens stercoravium</name>
    <dbReference type="NCBI Taxonomy" id="2840803"/>
    <lineage>
        <taxon>Bacteria</taxon>
        <taxon>Bacillati</taxon>
        <taxon>Bacillota</taxon>
        <taxon>Clostridia</taxon>
        <taxon>Eubacteriales</taxon>
        <taxon>Oscillospiraceae</taxon>
        <taxon>Oscillospiraceae incertae sedis</taxon>
        <taxon>Candidatus Faecivivens</taxon>
    </lineage>
</organism>
<dbReference type="InterPro" id="IPR016181">
    <property type="entry name" value="Acyl_CoA_acyltransferase"/>
</dbReference>
<dbReference type="Gene3D" id="3.40.630.30">
    <property type="match status" value="1"/>
</dbReference>
<dbReference type="Pfam" id="PF00583">
    <property type="entry name" value="Acetyltransf_1"/>
    <property type="match status" value="1"/>
</dbReference>
<dbReference type="InterPro" id="IPR000182">
    <property type="entry name" value="GNAT_dom"/>
</dbReference>
<comment type="caution">
    <text evidence="2">The sequence shown here is derived from an EMBL/GenBank/DDBJ whole genome shotgun (WGS) entry which is preliminary data.</text>
</comment>
<proteinExistence type="predicted"/>
<reference evidence="2" key="1">
    <citation type="submission" date="2020-10" db="EMBL/GenBank/DDBJ databases">
        <authorList>
            <person name="Gilroy R."/>
        </authorList>
    </citation>
    <scope>NUCLEOTIDE SEQUENCE</scope>
    <source>
        <strain evidence="2">CHK189-12415</strain>
    </source>
</reference>
<evidence type="ECO:0000313" key="2">
    <source>
        <dbReference type="EMBL" id="HIR60986.1"/>
    </source>
</evidence>
<evidence type="ECO:0000259" key="1">
    <source>
        <dbReference type="PROSITE" id="PS51186"/>
    </source>
</evidence>
<dbReference type="Proteomes" id="UP000824241">
    <property type="component" value="Unassembled WGS sequence"/>
</dbReference>